<comment type="similarity">
    <text evidence="3">Belongs to the SNUT3 family.</text>
</comment>
<comment type="function">
    <text evidence="1">May play a role in mRNA splicing.</text>
</comment>
<feature type="region of interest" description="Disordered" evidence="10">
    <location>
        <begin position="1"/>
        <end position="27"/>
    </location>
</feature>
<evidence type="ECO:0000256" key="2">
    <source>
        <dbReference type="ARBA" id="ARBA00004123"/>
    </source>
</evidence>
<dbReference type="InterPro" id="IPR013957">
    <property type="entry name" value="SNRNP27"/>
</dbReference>
<evidence type="ECO:0000256" key="3">
    <source>
        <dbReference type="ARBA" id="ARBA00008218"/>
    </source>
</evidence>
<dbReference type="PANTHER" id="PTHR31077:SF1">
    <property type="entry name" value="U4_U6.U5 SMALL NUCLEAR RIBONUCLEOPROTEIN 27 KDA PROTEIN"/>
    <property type="match status" value="1"/>
</dbReference>
<evidence type="ECO:0000256" key="1">
    <source>
        <dbReference type="ARBA" id="ARBA00003632"/>
    </source>
</evidence>
<reference evidence="12" key="1">
    <citation type="submission" date="2020-11" db="EMBL/GenBank/DDBJ databases">
        <authorList>
            <person name="Tran Van P."/>
        </authorList>
    </citation>
    <scope>NUCLEOTIDE SEQUENCE</scope>
</reference>
<keyword evidence="8" id="KW-0539">Nucleus</keyword>
<dbReference type="PANTHER" id="PTHR31077">
    <property type="entry name" value="U4/U6.U5 SMALL NUCLEAR RIBONUCLEOPROTEIN 27 KDA PROTEIN"/>
    <property type="match status" value="1"/>
</dbReference>
<name>A0A7R9FFV5_9NEOP</name>
<dbReference type="GO" id="GO:0071011">
    <property type="term" value="C:precatalytic spliceosome"/>
    <property type="evidence" value="ECO:0007669"/>
    <property type="project" value="TreeGrafter"/>
</dbReference>
<evidence type="ECO:0000313" key="12">
    <source>
        <dbReference type="EMBL" id="CAD7451957.1"/>
    </source>
</evidence>
<organism evidence="12">
    <name type="scientific">Timema tahoe</name>
    <dbReference type="NCBI Taxonomy" id="61484"/>
    <lineage>
        <taxon>Eukaryota</taxon>
        <taxon>Metazoa</taxon>
        <taxon>Ecdysozoa</taxon>
        <taxon>Arthropoda</taxon>
        <taxon>Hexapoda</taxon>
        <taxon>Insecta</taxon>
        <taxon>Pterygota</taxon>
        <taxon>Neoptera</taxon>
        <taxon>Polyneoptera</taxon>
        <taxon>Phasmatodea</taxon>
        <taxon>Timematodea</taxon>
        <taxon>Timematoidea</taxon>
        <taxon>Timematidae</taxon>
        <taxon>Timema</taxon>
    </lineage>
</organism>
<keyword evidence="6" id="KW-0507">mRNA processing</keyword>
<evidence type="ECO:0000256" key="8">
    <source>
        <dbReference type="ARBA" id="ARBA00023242"/>
    </source>
</evidence>
<proteinExistence type="inferred from homology"/>
<comment type="subunit">
    <text evidence="4">Part of a tri-snRNP complex.</text>
</comment>
<dbReference type="Pfam" id="PF08648">
    <property type="entry name" value="SNRNP27"/>
    <property type="match status" value="1"/>
</dbReference>
<dbReference type="GO" id="GO:0006397">
    <property type="term" value="P:mRNA processing"/>
    <property type="evidence" value="ECO:0007669"/>
    <property type="project" value="UniProtKB-KW"/>
</dbReference>
<accession>A0A7R9FFV5</accession>
<dbReference type="AlphaFoldDB" id="A0A7R9FFV5"/>
<sequence length="743" mass="82368">MAFCTEKRDTALQPPEQTEAELAGKSPDEQEMMKQMGFCNFDTTKGKRVAGNEVGNVHVILKRKYRQYMNRKGGFNRPLDFVAKEGLLSPFFFFLSFLGDSSVDMSLVVLLTPSLLLWESVLCGPSRSSPFIVFSPENKMAANLEGGGGDFTADCLIPSLDGKTVGGEGGRELLSTLSSTVTCRAVVVLIFIMEDGELAAVSDVVCEKPVFNHPVIASLNLPFPFILSLPRDQERFMFPATSVASATDWQNNMQQQEMHTHFMQHQVVLQAEVSIPSLLSSSVSLAAELGDNSGDFSASTLSFVGRLFCSEEDNGSDSDWSSSTRLFYLNNFYSSITKRGGRGETPKQRRNTTHDIRGTEHLDAKGRFEKRGGAWRMIQTKSFYRSLTSRASYVFSLKGGYIGDGGFADTWTIVWISTPSQQNESVWKLELELPKAQGINLAHGEQPSPRKDVVSASNQEKKLLEVPPHHCVALEGHLSLEDGKPKLTELSNILMSASNSTPPMRHCLSFLSVAGATSELSPSTHLSFTSQHSVVNIVKCLFYRFTTTHSTMVLKEQNLKTDPECMRPPWTPIMSEICCNRPEGPLPSFICISMIRSNSSRNSLLFMIISTRFRRSISRISYKFNKQSVNNTSPPPAIAKSAASRADPISSACNRLKCREPIRSAPPITVKSARADETKEPYRRHDLVRWSGRFGPIRHNIGSCVGVSPNKHFIISYRVMSEGRRTQPHATVRPNCVVCSVVE</sequence>
<comment type="subcellular location">
    <subcellularLocation>
        <location evidence="2">Nucleus</location>
    </subcellularLocation>
</comment>
<evidence type="ECO:0000259" key="11">
    <source>
        <dbReference type="Pfam" id="PF08648"/>
    </source>
</evidence>
<evidence type="ECO:0000256" key="4">
    <source>
        <dbReference type="ARBA" id="ARBA00011825"/>
    </source>
</evidence>
<evidence type="ECO:0000256" key="5">
    <source>
        <dbReference type="ARBA" id="ARBA00014357"/>
    </source>
</evidence>
<gene>
    <name evidence="12" type="ORF">TTEB3V08_LOCUS153</name>
</gene>
<dbReference type="EMBL" id="OE000018">
    <property type="protein sequence ID" value="CAD7451957.1"/>
    <property type="molecule type" value="Genomic_DNA"/>
</dbReference>
<dbReference type="GO" id="GO:0008380">
    <property type="term" value="P:RNA splicing"/>
    <property type="evidence" value="ECO:0007669"/>
    <property type="project" value="UniProtKB-KW"/>
</dbReference>
<feature type="domain" description="U4/U6.U5 small nuclear ribonucleoprotein 27kDa protein" evidence="11">
    <location>
        <begin position="28"/>
        <end position="81"/>
    </location>
</feature>
<evidence type="ECO:0000256" key="9">
    <source>
        <dbReference type="ARBA" id="ARBA00031864"/>
    </source>
</evidence>
<evidence type="ECO:0000256" key="7">
    <source>
        <dbReference type="ARBA" id="ARBA00023187"/>
    </source>
</evidence>
<keyword evidence="7" id="KW-0508">mRNA splicing</keyword>
<feature type="compositionally biased region" description="Basic and acidic residues" evidence="10">
    <location>
        <begin position="1"/>
        <end position="10"/>
    </location>
</feature>
<evidence type="ECO:0000256" key="10">
    <source>
        <dbReference type="SAM" id="MobiDB-lite"/>
    </source>
</evidence>
<evidence type="ECO:0000256" key="6">
    <source>
        <dbReference type="ARBA" id="ARBA00022664"/>
    </source>
</evidence>
<protein>
    <recommendedName>
        <fullName evidence="5">U4/U6.U5 small nuclear ribonucleoprotein 27 kDa protein</fullName>
    </recommendedName>
    <alternativeName>
        <fullName evidence="9">U4/U6.U5 tri-snRNP-associated protein 3</fullName>
    </alternativeName>
</protein>